<reference evidence="10" key="1">
    <citation type="submission" date="2022-10" db="EMBL/GenBank/DDBJ databases">
        <title>Culturing micro-colonial fungi from biological soil crusts in the Mojave desert and describing Neophaeococcomyces mojavensis, and introducing the new genera and species Taxawa tesnikishii.</title>
        <authorList>
            <person name="Kurbessoian T."/>
            <person name="Stajich J.E."/>
        </authorList>
    </citation>
    <scope>NUCLEOTIDE SEQUENCE</scope>
    <source>
        <strain evidence="10">TK_35</strain>
    </source>
</reference>
<evidence type="ECO:0000313" key="10">
    <source>
        <dbReference type="EMBL" id="KAJ9624686.1"/>
    </source>
</evidence>
<dbReference type="GO" id="GO:0003676">
    <property type="term" value="F:nucleic acid binding"/>
    <property type="evidence" value="ECO:0007669"/>
    <property type="project" value="InterPro"/>
</dbReference>
<comment type="caution">
    <text evidence="10">The sequence shown here is derived from an EMBL/GenBank/DDBJ whole genome shotgun (WGS) entry which is preliminary data.</text>
</comment>
<evidence type="ECO:0000259" key="9">
    <source>
        <dbReference type="SMART" id="SM00479"/>
    </source>
</evidence>
<dbReference type="InterPro" id="IPR012337">
    <property type="entry name" value="RNaseH-like_sf"/>
</dbReference>
<dbReference type="Pfam" id="PF22106">
    <property type="entry name" value="NGO1945_C"/>
    <property type="match status" value="1"/>
</dbReference>
<dbReference type="NCBIfam" id="NF003818">
    <property type="entry name" value="PRK05409.1"/>
    <property type="match status" value="1"/>
</dbReference>
<dbReference type="SMART" id="SM00479">
    <property type="entry name" value="EXOIII"/>
    <property type="match status" value="1"/>
</dbReference>
<keyword evidence="8" id="KW-0732">Signal</keyword>
<feature type="compositionally biased region" description="Basic and acidic residues" evidence="6">
    <location>
        <begin position="92"/>
        <end position="107"/>
    </location>
</feature>
<proteinExistence type="inferred from homology"/>
<evidence type="ECO:0000256" key="4">
    <source>
        <dbReference type="ARBA" id="ARBA00022989"/>
    </source>
</evidence>
<dbReference type="HAMAP" id="MF_00157">
    <property type="entry name" value="RNase_T"/>
    <property type="match status" value="1"/>
</dbReference>
<feature type="chain" id="PRO_5041425419" description="Exonuclease domain-containing protein" evidence="8">
    <location>
        <begin position="29"/>
        <end position="994"/>
    </location>
</feature>
<evidence type="ECO:0000256" key="3">
    <source>
        <dbReference type="ARBA" id="ARBA00022694"/>
    </source>
</evidence>
<dbReference type="Gene3D" id="3.90.930.50">
    <property type="match status" value="1"/>
</dbReference>
<dbReference type="InterPro" id="IPR036237">
    <property type="entry name" value="Xyl_isomerase-like_sf"/>
</dbReference>
<dbReference type="Gene3D" id="3.30.420.10">
    <property type="entry name" value="Ribonuclease H-like superfamily/Ribonuclease H"/>
    <property type="match status" value="1"/>
</dbReference>
<dbReference type="Pfam" id="PF05114">
    <property type="entry name" value="MbnB_TglH_ChrH"/>
    <property type="match status" value="1"/>
</dbReference>
<keyword evidence="4 7" id="KW-1133">Transmembrane helix</keyword>
<evidence type="ECO:0000256" key="1">
    <source>
        <dbReference type="ARBA" id="ARBA00004141"/>
    </source>
</evidence>
<evidence type="ECO:0000256" key="2">
    <source>
        <dbReference type="ARBA" id="ARBA00022692"/>
    </source>
</evidence>
<feature type="domain" description="Exonuclease" evidence="9">
    <location>
        <begin position="809"/>
        <end position="994"/>
    </location>
</feature>
<accession>A0AA38XVR8</accession>
<dbReference type="InterPro" id="IPR013520">
    <property type="entry name" value="Ribonucl_H"/>
</dbReference>
<dbReference type="GO" id="GO:0016020">
    <property type="term" value="C:membrane"/>
    <property type="evidence" value="ECO:0007669"/>
    <property type="project" value="UniProtKB-SubCell"/>
</dbReference>
<gene>
    <name evidence="10" type="ORF">H2204_010728</name>
</gene>
<organism evidence="10">
    <name type="scientific">Knufia peltigerae</name>
    <dbReference type="NCBI Taxonomy" id="1002370"/>
    <lineage>
        <taxon>Eukaryota</taxon>
        <taxon>Fungi</taxon>
        <taxon>Dikarya</taxon>
        <taxon>Ascomycota</taxon>
        <taxon>Pezizomycotina</taxon>
        <taxon>Eurotiomycetes</taxon>
        <taxon>Chaetothyriomycetidae</taxon>
        <taxon>Chaetothyriales</taxon>
        <taxon>Trichomeriaceae</taxon>
        <taxon>Knufia</taxon>
    </lineage>
</organism>
<name>A0AA38XVR8_9EURO</name>
<comment type="subcellular location">
    <subcellularLocation>
        <location evidence="1">Membrane</location>
        <topology evidence="1">Multi-pass membrane protein</topology>
    </subcellularLocation>
</comment>
<dbReference type="AlphaFoldDB" id="A0AA38XVR8"/>
<dbReference type="Pfam" id="PF07681">
    <property type="entry name" value="DoxX"/>
    <property type="match status" value="1"/>
</dbReference>
<dbReference type="Pfam" id="PF09836">
    <property type="entry name" value="DUF2063"/>
    <property type="match status" value="1"/>
</dbReference>
<dbReference type="GO" id="GO:0004540">
    <property type="term" value="F:RNA nuclease activity"/>
    <property type="evidence" value="ECO:0007669"/>
    <property type="project" value="InterPro"/>
</dbReference>
<dbReference type="SUPFAM" id="SSF51658">
    <property type="entry name" value="Xylose isomerase-like"/>
    <property type="match status" value="1"/>
</dbReference>
<feature type="signal peptide" evidence="8">
    <location>
        <begin position="1"/>
        <end position="28"/>
    </location>
</feature>
<dbReference type="InterPro" id="IPR032808">
    <property type="entry name" value="DoxX"/>
</dbReference>
<dbReference type="InterPro" id="IPR005987">
    <property type="entry name" value="RNase_T"/>
</dbReference>
<dbReference type="InterPro" id="IPR054098">
    <property type="entry name" value="NGO1945-like_C"/>
</dbReference>
<dbReference type="PANTHER" id="PTHR42194:SF1">
    <property type="entry name" value="UPF0276 PROTEIN HI_1600"/>
    <property type="match status" value="1"/>
</dbReference>
<sequence>MSTSNKTLSLLTATALAAGLGMTASASALSMSDLAQGYLVAGQAAKATDAKVADAKSADAAKHAEGKCGADGKSAEGKCGGDKGKAAAGADAKAKTGGDKKSAEGKCGEGNTDVRAGVVHPRSPLPAAAVGLGLRRALLQDLRDAPAGDFDFLECAPENWIGVGGPAGDALAELAARHPLSCHGLSLSLGGSAALDTQLLAQVGVFLEQHRVPLYSEHLSYCSDEGHLYDLLPIPFTDEAVRHTAARIARVQDILGRRIAVENVSYYLAPEPMMDELAFTNAVLAEADCDLLLDVNNVYVNACNHGYDADTFIAGLPAQRIVCLHVAGHLDDAPDLKIDTHGSPVIDPVPRMLEPPMADAPERLRAQQHAFTAHLRDPAQVPAPPGMDPRRVAVYERLLFNNLLGLLSNGFPVCVRLLGEPAWSALVRHYFASHHCQAPLFTELAAEFVQWLQVQPELPHPALAELAHYEWVETALYQLQADPLPEPGDIDPLQVPLRRSPLAWPLLYRWPVHQLGSDDAPSQPPAEPIGLLVRRDADGAVRFATLTSLAVHLLTLIGEAAGATGQQQLQQLAVLHHLDPETLAAPGAQLLQQFLRAGVIGDSPMKTPILAAARGQLDRFAPWLAPLGLRILLAWEFFESGREKLHGENWFADLQGAFPFPFDQLPAVLNWQLATWFELLGAACLLLGFGTRFAAASLLVLTVVATYAVHWPAEWSSLGDLAMGYAISDQGFGNFKLPLLFMAMLLPLLFTGAGRLSVDAALARWYPSGPTARPANPYMTDPTSAPAAAPVSDVPQAQRAMSQRFRGFLPVVVDVETGGFDSQRNALLEIAAVPIEMDENGLLYPGQTASAHVVPAEGLEIDPKSLEVTGIILDHPFRLAKEEKAALDHVFTPVRAAMKKYGCQRAILVGHNAHFDLGFVNAAVARTGHKRNPFHPFSVFDTVTLAGIAYGQTVLARAATAAGLGWDANEAHSAVYDTEQTARLFCTIANAWPR</sequence>
<dbReference type="InterPro" id="IPR007801">
    <property type="entry name" value="MbnB/TglH/ChrH"/>
</dbReference>
<keyword evidence="3" id="KW-0819">tRNA processing</keyword>
<protein>
    <recommendedName>
        <fullName evidence="9">Exonuclease domain-containing protein</fullName>
    </recommendedName>
</protein>
<dbReference type="EMBL" id="JAPDRN010000092">
    <property type="protein sequence ID" value="KAJ9624686.1"/>
    <property type="molecule type" value="Genomic_DNA"/>
</dbReference>
<dbReference type="PANTHER" id="PTHR42194">
    <property type="entry name" value="UPF0276 PROTEIN HI_1600"/>
    <property type="match status" value="1"/>
</dbReference>
<dbReference type="Pfam" id="PF00929">
    <property type="entry name" value="RNase_T"/>
    <property type="match status" value="1"/>
</dbReference>
<dbReference type="InterPro" id="IPR018640">
    <property type="entry name" value="DUF2063"/>
</dbReference>
<dbReference type="SUPFAM" id="SSF53098">
    <property type="entry name" value="Ribonuclease H-like"/>
    <property type="match status" value="1"/>
</dbReference>
<feature type="transmembrane region" description="Helical" evidence="7">
    <location>
        <begin position="696"/>
        <end position="713"/>
    </location>
</feature>
<keyword evidence="2 7" id="KW-0812">Transmembrane</keyword>
<feature type="transmembrane region" description="Helical" evidence="7">
    <location>
        <begin position="739"/>
        <end position="758"/>
    </location>
</feature>
<dbReference type="CDD" id="cd06134">
    <property type="entry name" value="RNaseT"/>
    <property type="match status" value="1"/>
</dbReference>
<feature type="compositionally biased region" description="Basic and acidic residues" evidence="6">
    <location>
        <begin position="63"/>
        <end position="85"/>
    </location>
</feature>
<evidence type="ECO:0000256" key="7">
    <source>
        <dbReference type="SAM" id="Phobius"/>
    </source>
</evidence>
<dbReference type="GO" id="GO:0008033">
    <property type="term" value="P:tRNA processing"/>
    <property type="evidence" value="ECO:0007669"/>
    <property type="project" value="UniProtKB-KW"/>
</dbReference>
<evidence type="ECO:0000256" key="6">
    <source>
        <dbReference type="SAM" id="MobiDB-lite"/>
    </source>
</evidence>
<keyword evidence="5 7" id="KW-0472">Membrane</keyword>
<evidence type="ECO:0000256" key="5">
    <source>
        <dbReference type="ARBA" id="ARBA00023136"/>
    </source>
</evidence>
<dbReference type="NCBIfam" id="TIGR01298">
    <property type="entry name" value="RNaseT"/>
    <property type="match status" value="1"/>
</dbReference>
<evidence type="ECO:0000256" key="8">
    <source>
        <dbReference type="SAM" id="SignalP"/>
    </source>
</evidence>
<dbReference type="Gene3D" id="3.20.20.150">
    <property type="entry name" value="Divalent-metal-dependent TIM barrel enzymes"/>
    <property type="match status" value="1"/>
</dbReference>
<feature type="region of interest" description="Disordered" evidence="6">
    <location>
        <begin position="63"/>
        <end position="119"/>
    </location>
</feature>
<dbReference type="InterPro" id="IPR036397">
    <property type="entry name" value="RNaseH_sf"/>
</dbReference>